<dbReference type="Pfam" id="PF05960">
    <property type="entry name" value="DUF885"/>
    <property type="match status" value="1"/>
</dbReference>
<name>D7WBM1_9CORY</name>
<dbReference type="RefSeq" id="WP_005287478.1">
    <property type="nucleotide sequence ID" value="NZ_CM000961.1"/>
</dbReference>
<dbReference type="InterPro" id="IPR010281">
    <property type="entry name" value="DUF885"/>
</dbReference>
<dbReference type="PANTHER" id="PTHR33361">
    <property type="entry name" value="GLR0591 PROTEIN"/>
    <property type="match status" value="1"/>
</dbReference>
<dbReference type="OrthoDB" id="9760040at2"/>
<evidence type="ECO:0000313" key="2">
    <source>
        <dbReference type="Proteomes" id="UP000004208"/>
    </source>
</evidence>
<reference evidence="1" key="1">
    <citation type="submission" date="2010-06" db="EMBL/GenBank/DDBJ databases">
        <authorList>
            <person name="Muzny D."/>
            <person name="Qin X."/>
            <person name="Buhay C."/>
            <person name="Dugan-Rocha S."/>
            <person name="Ding Y."/>
            <person name="Chen G."/>
            <person name="Hawes A."/>
            <person name="Holder M."/>
            <person name="Jhangiani S."/>
            <person name="Johnson A."/>
            <person name="Khan Z."/>
            <person name="Li Z."/>
            <person name="Liu W."/>
            <person name="Liu X."/>
            <person name="Perez L."/>
            <person name="Shen H."/>
            <person name="Wang Q."/>
            <person name="Watt J."/>
            <person name="Xi L."/>
            <person name="Xin Y."/>
            <person name="Zhou J."/>
            <person name="Deng J."/>
            <person name="Jiang H."/>
            <person name="Liu Y."/>
            <person name="Qu J."/>
            <person name="Song X.-Z."/>
            <person name="Zhang L."/>
            <person name="Villasana D."/>
            <person name="Johnson A."/>
            <person name="Liu J."/>
            <person name="Liyanage D."/>
            <person name="Lorensuhewa L."/>
            <person name="Robinson T."/>
            <person name="Song A."/>
            <person name="Song B.-B."/>
            <person name="Dinh H."/>
            <person name="Thornton R."/>
            <person name="Coyle M."/>
            <person name="Francisco L."/>
            <person name="Jackson L."/>
            <person name="Javaid M."/>
            <person name="Korchina V."/>
            <person name="Kovar C."/>
            <person name="Mata R."/>
            <person name="Mathew T."/>
            <person name="Ngo R."/>
            <person name="Nguyen L."/>
            <person name="Nguyen N."/>
            <person name="Okwuonu G."/>
            <person name="Ongeri F."/>
            <person name="Pham C."/>
            <person name="Simmons D."/>
            <person name="Wilczek-Boney K."/>
            <person name="Hale W."/>
            <person name="Jakkamsetti A."/>
            <person name="Pham P."/>
            <person name="Ruth R."/>
            <person name="San Lucas F."/>
            <person name="Warren J."/>
            <person name="Zhang J."/>
            <person name="Zhao Z."/>
            <person name="Zhou C."/>
            <person name="Zhu D."/>
            <person name="Lee S."/>
            <person name="Bess C."/>
            <person name="Blankenburg K."/>
            <person name="Forbes L."/>
            <person name="Fu Q."/>
            <person name="Gubbala S."/>
            <person name="Hirani K."/>
            <person name="Jayaseelan J.C."/>
            <person name="Lara F."/>
            <person name="Munidasa M."/>
            <person name="Palculict T."/>
            <person name="Patil S."/>
            <person name="Pu L.-L."/>
            <person name="Saada N."/>
            <person name="Tang L."/>
            <person name="Weissenberger G."/>
            <person name="Zhu Y."/>
            <person name="Hemphill L."/>
            <person name="Shang Y."/>
            <person name="Youmans B."/>
            <person name="Ayvaz T."/>
            <person name="Ross M."/>
            <person name="Santibanez J."/>
            <person name="Aqrawi P."/>
            <person name="Gross S."/>
            <person name="Joshi V."/>
            <person name="Fowler G."/>
            <person name="Nazareth L."/>
            <person name="Reid J."/>
            <person name="Worley K."/>
            <person name="Petrosino J."/>
            <person name="Highlander S."/>
            <person name="Gibbs R."/>
        </authorList>
    </citation>
    <scope>NUCLEOTIDE SEQUENCE [LARGE SCALE GENOMIC DNA]</scope>
    <source>
        <strain evidence="1">ATCC 33030</strain>
    </source>
</reference>
<sequence>MSSSISVGSAGSDRQPSLLDATCEDFVYDLAELSPTVATEIGIPGHDHGLQDFSPEHWHAIADRIRDLIADVDALNDGTDDSDDDDDFDGVDYVTGAILRDRMAVELELHHRGEDLRMLNNITSPVQVIRNAFTIMPKVTDEDFDNIASRLGQVRYSLAGYRESLAEAASQGDVASQRQIDAVISQCEALAEDGSMFEELGLEADAEPVRQAKEAFAEMADWLSLELAPLAAHTDAVGRERYELFSQFFLGRTVDLDEAYDWSLETLAELVERQQKVADELYGECTARSAYRRLDEDPDYTVNDDVALVDWMQAMSDRLISQLDGTMFTLPEEIKTLDCRVDENLGGGLRYTPPSEDLLRPGILSWSVPEGQECFHAWQQLARICHEGVPGHHVQQGIAMTQRNTLNLWRRTLNWNAAHGEGWAVYAERMMEELGFFEDPGYRMGLLDSLRLRLARVAVDIGVHLHKKTPDGVGNWDVSYAKAFLRDNTAMNELNLTFELDRYMGWPAQATSYALGYRDWMDLREKACEKGMTLLEFHDKALRLGSMPMDMLAHQVLGH</sequence>
<organism evidence="1 2">
    <name type="scientific">Corynebacterium genitalium ATCC 33030</name>
    <dbReference type="NCBI Taxonomy" id="585529"/>
    <lineage>
        <taxon>Bacteria</taxon>
        <taxon>Bacillati</taxon>
        <taxon>Actinomycetota</taxon>
        <taxon>Actinomycetes</taxon>
        <taxon>Mycobacteriales</taxon>
        <taxon>Corynebacteriaceae</taxon>
        <taxon>Corynebacterium</taxon>
    </lineage>
</organism>
<accession>D7WBM1</accession>
<proteinExistence type="predicted"/>
<dbReference type="EMBL" id="ACLJ02000001">
    <property type="protein sequence ID" value="EFK55252.1"/>
    <property type="molecule type" value="Genomic_DNA"/>
</dbReference>
<keyword evidence="2" id="KW-1185">Reference proteome</keyword>
<dbReference type="Proteomes" id="UP000004208">
    <property type="component" value="Unassembled WGS sequence"/>
</dbReference>
<evidence type="ECO:0000313" key="1">
    <source>
        <dbReference type="EMBL" id="EFK55252.1"/>
    </source>
</evidence>
<protein>
    <recommendedName>
        <fullName evidence="3">DUF885 domain-containing protein</fullName>
    </recommendedName>
</protein>
<dbReference type="STRING" id="585529.HMPREF0291_10510"/>
<dbReference type="PANTHER" id="PTHR33361:SF2">
    <property type="entry name" value="DUF885 DOMAIN-CONTAINING PROTEIN"/>
    <property type="match status" value="1"/>
</dbReference>
<evidence type="ECO:0008006" key="3">
    <source>
        <dbReference type="Google" id="ProtNLM"/>
    </source>
</evidence>
<gene>
    <name evidence="1" type="ORF">HMPREF0291_10510</name>
</gene>
<comment type="caution">
    <text evidence="1">The sequence shown here is derived from an EMBL/GenBank/DDBJ whole genome shotgun (WGS) entry which is preliminary data.</text>
</comment>
<dbReference type="AlphaFoldDB" id="D7WBM1"/>
<dbReference type="eggNOG" id="COG4805">
    <property type="taxonomic scope" value="Bacteria"/>
</dbReference>
<dbReference type="HOGENOM" id="CLU_018914_3_0_11"/>